<keyword evidence="1" id="KW-1133">Transmembrane helix</keyword>
<sequence>MSCYLGSKLARSCTVVIVSYHTGEILLHSVQSAIQQNGVSSVVLVDNGNSSDTQCAIDLLAAQNQTLMVIRGQGNVGFARGCNMGVVHANTAYVLLLNPDCILHPNVVVRVFSVFEENSSAAMATVLVKNPDGSEQDECHRNLMTPWSCLVDLFKLQWLTFNYINLKQFNIKKTQRFSRVSTVQCISGAFMMIPTNTYNKLGGMDEDYFLHVEDIDLCMRIAKSGRDILYVPDTFVTHIKSTSRVSPFIIEWYKSISAIKYFRKHFRTKHAYPILLIINVTIFIRLAARIFPIILYWINKRLLSGIR</sequence>
<dbReference type="PANTHER" id="PTHR43179:SF7">
    <property type="entry name" value="RHAMNOSYLTRANSFERASE WBBL"/>
    <property type="match status" value="1"/>
</dbReference>
<dbReference type="CDD" id="cd04186">
    <property type="entry name" value="GT_2_like_c"/>
    <property type="match status" value="1"/>
</dbReference>
<evidence type="ECO:0000256" key="1">
    <source>
        <dbReference type="SAM" id="Phobius"/>
    </source>
</evidence>
<dbReference type="AlphaFoldDB" id="V9TTC3"/>
<dbReference type="Proteomes" id="UP000018700">
    <property type="component" value="Chromosome"/>
</dbReference>
<gene>
    <name evidence="2" type="ORF">P856_625</name>
</gene>
<dbReference type="KEGG" id="efk:P856_625"/>
<dbReference type="Gene3D" id="3.90.550.10">
    <property type="entry name" value="Spore Coat Polysaccharide Biosynthesis Protein SpsA, Chain A"/>
    <property type="match status" value="1"/>
</dbReference>
<keyword evidence="1" id="KW-0472">Membrane</keyword>
<dbReference type="Pfam" id="PF13641">
    <property type="entry name" value="Glyco_tranf_2_3"/>
    <property type="match status" value="1"/>
</dbReference>
<protein>
    <submittedName>
        <fullName evidence="2">Putative glycosyltransferase</fullName>
    </submittedName>
</protein>
<dbReference type="InterPro" id="IPR029044">
    <property type="entry name" value="Nucleotide-diphossugar_trans"/>
</dbReference>
<keyword evidence="1" id="KW-0812">Transmembrane</keyword>
<keyword evidence="3" id="KW-1185">Reference proteome</keyword>
<dbReference type="GO" id="GO:0016740">
    <property type="term" value="F:transferase activity"/>
    <property type="evidence" value="ECO:0007669"/>
    <property type="project" value="UniProtKB-KW"/>
</dbReference>
<name>V9TTC3_9PROT</name>
<dbReference type="STRING" id="1401328.P856_625"/>
<dbReference type="SUPFAM" id="SSF53448">
    <property type="entry name" value="Nucleotide-diphospho-sugar transferases"/>
    <property type="match status" value="1"/>
</dbReference>
<accession>V9TTC3</accession>
<organism evidence="2 3">
    <name type="scientific">Candidatus Endolissoclinum faulkneri L5</name>
    <dbReference type="NCBI Taxonomy" id="1401328"/>
    <lineage>
        <taxon>Bacteria</taxon>
        <taxon>Pseudomonadati</taxon>
        <taxon>Pseudomonadota</taxon>
        <taxon>Alphaproteobacteria</taxon>
        <taxon>Rhodospirillales</taxon>
        <taxon>Rhodospirillaceae</taxon>
        <taxon>Candidatus Endolissoclinum</taxon>
    </lineage>
</organism>
<dbReference type="HOGENOM" id="CLU_023845_0_5_5"/>
<dbReference type="OrthoDB" id="9783791at2"/>
<dbReference type="PANTHER" id="PTHR43179">
    <property type="entry name" value="RHAMNOSYLTRANSFERASE WBBL"/>
    <property type="match status" value="1"/>
</dbReference>
<dbReference type="EMBL" id="CP006745">
    <property type="protein sequence ID" value="AHC73836.1"/>
    <property type="molecule type" value="Genomic_DNA"/>
</dbReference>
<evidence type="ECO:0000313" key="2">
    <source>
        <dbReference type="EMBL" id="AHC73836.1"/>
    </source>
</evidence>
<dbReference type="eggNOG" id="COG1216">
    <property type="taxonomic scope" value="Bacteria"/>
</dbReference>
<proteinExistence type="predicted"/>
<keyword evidence="2" id="KW-0808">Transferase</keyword>
<feature type="transmembrane region" description="Helical" evidence="1">
    <location>
        <begin position="272"/>
        <end position="298"/>
    </location>
</feature>
<dbReference type="RefSeq" id="WP_025300714.1">
    <property type="nucleotide sequence ID" value="NZ_CP006745.1"/>
</dbReference>
<reference evidence="2 3" key="1">
    <citation type="journal article" date="2013" name="PLoS ONE">
        <title>Bacterial endosymbiosis in a chordate host: long-term co-evolution and conservation of secondary metabolism.</title>
        <authorList>
            <person name="Kwan J.C."/>
            <person name="Schmidt E.W."/>
        </authorList>
    </citation>
    <scope>NUCLEOTIDE SEQUENCE [LARGE SCALE GENOMIC DNA]</scope>
    <source>
        <strain evidence="3">faulkneri L5</strain>
    </source>
</reference>
<evidence type="ECO:0000313" key="3">
    <source>
        <dbReference type="Proteomes" id="UP000018700"/>
    </source>
</evidence>